<keyword evidence="3 14" id="KW-0813">Transport</keyword>
<name>A0A1I1TN73_9GAMM</name>
<feature type="domain" description="Cytochrome c" evidence="19">
    <location>
        <begin position="79"/>
        <end position="156"/>
    </location>
</feature>
<feature type="binding site" description="axial binding residue" evidence="17">
    <location>
        <position position="243"/>
    </location>
    <ligand>
        <name>heme c</name>
        <dbReference type="ChEBI" id="CHEBI:61717"/>
        <label>2</label>
    </ligand>
    <ligandPart>
        <name>Fe</name>
        <dbReference type="ChEBI" id="CHEBI:18248"/>
    </ligandPart>
</feature>
<feature type="active site" description="Cysteine persulfide intermediate" evidence="15">
    <location>
        <position position="243"/>
    </location>
</feature>
<evidence type="ECO:0000256" key="12">
    <source>
        <dbReference type="ARBA" id="ARBA00048077"/>
    </source>
</evidence>
<comment type="subcellular location">
    <subcellularLocation>
        <location evidence="1 14">Periplasm</location>
    </subcellularLocation>
</comment>
<evidence type="ECO:0000256" key="10">
    <source>
        <dbReference type="ARBA" id="ARBA00023004"/>
    </source>
</evidence>
<dbReference type="RefSeq" id="WP_093428524.1">
    <property type="nucleotide sequence ID" value="NZ_FOMJ01000006.1"/>
</dbReference>
<feature type="signal peptide" evidence="18">
    <location>
        <begin position="1"/>
        <end position="23"/>
    </location>
</feature>
<evidence type="ECO:0000256" key="6">
    <source>
        <dbReference type="ARBA" id="ARBA00022723"/>
    </source>
</evidence>
<dbReference type="GO" id="GO:0020037">
    <property type="term" value="F:heme binding"/>
    <property type="evidence" value="ECO:0007669"/>
    <property type="project" value="InterPro"/>
</dbReference>
<feature type="binding site" description="covalent" evidence="16">
    <location>
        <position position="188"/>
    </location>
    <ligand>
        <name>heme c</name>
        <dbReference type="ChEBI" id="CHEBI:61717"/>
        <label>2</label>
    </ligand>
</feature>
<dbReference type="GO" id="GO:0016740">
    <property type="term" value="F:transferase activity"/>
    <property type="evidence" value="ECO:0007669"/>
    <property type="project" value="UniProtKB-KW"/>
</dbReference>
<dbReference type="OrthoDB" id="9808312at2"/>
<keyword evidence="21" id="KW-1185">Reference proteome</keyword>
<evidence type="ECO:0000256" key="16">
    <source>
        <dbReference type="PIRSR" id="PIRSR038455-2"/>
    </source>
</evidence>
<dbReference type="GO" id="GO:0009055">
    <property type="term" value="F:electron transfer activity"/>
    <property type="evidence" value="ECO:0007669"/>
    <property type="project" value="InterPro"/>
</dbReference>
<dbReference type="EC" id="2.8.5.2" evidence="14"/>
<dbReference type="InterPro" id="IPR009056">
    <property type="entry name" value="Cyt_c-like_dom"/>
</dbReference>
<comment type="similarity">
    <text evidence="11 14">Belongs to the SoxA family.</text>
</comment>
<evidence type="ECO:0000256" key="3">
    <source>
        <dbReference type="ARBA" id="ARBA00022448"/>
    </source>
</evidence>
<comment type="catalytic activity">
    <reaction evidence="12 14">
        <text>L-cysteinyl-[SoxY protein] + thiosulfate + 2 Fe(III)-[cytochrome c] = S-sulfosulfanyl-L-cysteinyl-[SoxY protein] + 2 Fe(II)-[cytochrome c] + 2 H(+)</text>
        <dbReference type="Rhea" id="RHEA:56720"/>
        <dbReference type="Rhea" id="RHEA-COMP:10350"/>
        <dbReference type="Rhea" id="RHEA-COMP:14328"/>
        <dbReference type="Rhea" id="RHEA-COMP:14399"/>
        <dbReference type="Rhea" id="RHEA-COMP:14691"/>
        <dbReference type="ChEBI" id="CHEBI:15378"/>
        <dbReference type="ChEBI" id="CHEBI:29033"/>
        <dbReference type="ChEBI" id="CHEBI:29034"/>
        <dbReference type="ChEBI" id="CHEBI:29950"/>
        <dbReference type="ChEBI" id="CHEBI:33542"/>
        <dbReference type="ChEBI" id="CHEBI:139321"/>
        <dbReference type="EC" id="2.8.5.2"/>
    </reaction>
</comment>
<evidence type="ECO:0000313" key="21">
    <source>
        <dbReference type="Proteomes" id="UP000198611"/>
    </source>
</evidence>
<comment type="subunit">
    <text evidence="2 14">Heterodimer of SoxA and SoxX.</text>
</comment>
<feature type="binding site" description="axial binding residue" evidence="17">
    <location>
        <position position="125"/>
    </location>
    <ligand>
        <name>heme c</name>
        <dbReference type="ChEBI" id="CHEBI:61717"/>
        <label>1</label>
    </ligand>
    <ligandPart>
        <name>Fe</name>
        <dbReference type="ChEBI" id="CHEBI:18248"/>
    </ligandPart>
</feature>
<evidence type="ECO:0000256" key="5">
    <source>
        <dbReference type="ARBA" id="ARBA00022679"/>
    </source>
</evidence>
<evidence type="ECO:0000256" key="7">
    <source>
        <dbReference type="ARBA" id="ARBA00022729"/>
    </source>
</evidence>
<keyword evidence="8 14" id="KW-0574">Periplasm</keyword>
<dbReference type="NCBIfam" id="TIGR04484">
    <property type="entry name" value="thiosulf_SoxA"/>
    <property type="match status" value="1"/>
</dbReference>
<proteinExistence type="inferred from homology"/>
<evidence type="ECO:0000256" key="8">
    <source>
        <dbReference type="ARBA" id="ARBA00022764"/>
    </source>
</evidence>
<dbReference type="SUPFAM" id="SSF46626">
    <property type="entry name" value="Cytochrome c"/>
    <property type="match status" value="2"/>
</dbReference>
<comment type="cofactor">
    <cofactor evidence="16">
        <name>heme</name>
        <dbReference type="ChEBI" id="CHEBI:30413"/>
    </cofactor>
    <text evidence="16">Binds 2 heme groups per subunit.</text>
</comment>
<dbReference type="GO" id="GO:0019417">
    <property type="term" value="P:sulfur oxidation"/>
    <property type="evidence" value="ECO:0007669"/>
    <property type="project" value="InterPro"/>
</dbReference>
<evidence type="ECO:0000256" key="2">
    <source>
        <dbReference type="ARBA" id="ARBA00011530"/>
    </source>
</evidence>
<dbReference type="Pfam" id="PF21342">
    <property type="entry name" value="SoxA-TsdA_cyt-c"/>
    <property type="match status" value="1"/>
</dbReference>
<feature type="binding site" description="axial binding residue" evidence="17">
    <location>
        <position position="192"/>
    </location>
    <ligand>
        <name>heme c</name>
        <dbReference type="ChEBI" id="CHEBI:61717"/>
        <label>2</label>
    </ligand>
    <ligandPart>
        <name>Fe</name>
        <dbReference type="ChEBI" id="CHEBI:18248"/>
    </ligandPart>
</feature>
<evidence type="ECO:0000313" key="20">
    <source>
        <dbReference type="EMBL" id="SFD57923.1"/>
    </source>
</evidence>
<keyword evidence="5 14" id="KW-0808">Transferase</keyword>
<evidence type="ECO:0000259" key="19">
    <source>
        <dbReference type="Pfam" id="PF21342"/>
    </source>
</evidence>
<dbReference type="Gene3D" id="1.10.760.10">
    <property type="entry name" value="Cytochrome c-like domain"/>
    <property type="match status" value="2"/>
</dbReference>
<evidence type="ECO:0000256" key="4">
    <source>
        <dbReference type="ARBA" id="ARBA00022617"/>
    </source>
</evidence>
<dbReference type="GO" id="GO:0046872">
    <property type="term" value="F:metal ion binding"/>
    <property type="evidence" value="ECO:0007669"/>
    <property type="project" value="UniProtKB-KW"/>
</dbReference>
<feature type="chain" id="PRO_5011744282" description="SoxAX cytochrome complex subunit A" evidence="18">
    <location>
        <begin position="24"/>
        <end position="282"/>
    </location>
</feature>
<reference evidence="20 21" key="1">
    <citation type="submission" date="2016-10" db="EMBL/GenBank/DDBJ databases">
        <authorList>
            <person name="de Groot N.N."/>
        </authorList>
    </citation>
    <scope>NUCLEOTIDE SEQUENCE [LARGE SCALE GENOMIC DNA]</scope>
    <source>
        <strain evidence="20 21">HL3</strain>
    </source>
</reference>
<evidence type="ECO:0000256" key="9">
    <source>
        <dbReference type="ARBA" id="ARBA00022982"/>
    </source>
</evidence>
<dbReference type="GO" id="GO:0070069">
    <property type="term" value="C:cytochrome complex"/>
    <property type="evidence" value="ECO:0007669"/>
    <property type="project" value="InterPro"/>
</dbReference>
<dbReference type="InterPro" id="IPR025710">
    <property type="entry name" value="SoxA"/>
</dbReference>
<evidence type="ECO:0000256" key="17">
    <source>
        <dbReference type="PIRSR" id="PIRSR038455-3"/>
    </source>
</evidence>
<dbReference type="GO" id="GO:0042597">
    <property type="term" value="C:periplasmic space"/>
    <property type="evidence" value="ECO:0007669"/>
    <property type="project" value="UniProtKB-SubCell"/>
</dbReference>
<feature type="binding site" evidence="16">
    <location>
        <position position="239"/>
    </location>
    <ligand>
        <name>substrate</name>
    </ligand>
</feature>
<evidence type="ECO:0000256" key="13">
    <source>
        <dbReference type="ARBA" id="ARBA00048423"/>
    </source>
</evidence>
<dbReference type="PIRSF" id="PIRSF038455">
    <property type="entry name" value="SoxA"/>
    <property type="match status" value="1"/>
</dbReference>
<keyword evidence="9 14" id="KW-0249">Electron transport</keyword>
<dbReference type="Proteomes" id="UP000198611">
    <property type="component" value="Unassembled WGS sequence"/>
</dbReference>
<evidence type="ECO:0000256" key="14">
    <source>
        <dbReference type="PIRNR" id="PIRNR038455"/>
    </source>
</evidence>
<evidence type="ECO:0000256" key="11">
    <source>
        <dbReference type="ARBA" id="ARBA00025746"/>
    </source>
</evidence>
<keyword evidence="6 14" id="KW-0479">Metal-binding</keyword>
<dbReference type="EMBL" id="FOMJ01000006">
    <property type="protein sequence ID" value="SFD57923.1"/>
    <property type="molecule type" value="Genomic_DNA"/>
</dbReference>
<evidence type="ECO:0000256" key="15">
    <source>
        <dbReference type="PIRSR" id="PIRSR038455-1"/>
    </source>
</evidence>
<dbReference type="STRING" id="1123397.SAMN05660831_01893"/>
<dbReference type="AlphaFoldDB" id="A0A1I1TN73"/>
<dbReference type="GO" id="GO:0016669">
    <property type="term" value="F:oxidoreductase activity, acting on a sulfur group of donors, cytochrome as acceptor"/>
    <property type="evidence" value="ECO:0007669"/>
    <property type="project" value="InterPro"/>
</dbReference>
<organism evidence="20 21">
    <name type="scientific">Thiohalospira halophila DSM 15071</name>
    <dbReference type="NCBI Taxonomy" id="1123397"/>
    <lineage>
        <taxon>Bacteria</taxon>
        <taxon>Pseudomonadati</taxon>
        <taxon>Pseudomonadota</taxon>
        <taxon>Gammaproteobacteria</taxon>
        <taxon>Thiohalospirales</taxon>
        <taxon>Thiohalospiraceae</taxon>
        <taxon>Thiohalospira</taxon>
    </lineage>
</organism>
<comment type="catalytic activity">
    <reaction evidence="13 14">
        <text>S-sulfanyl-L-cysteinyl-[SoxY protein] + thiosulfate + 2 Fe(III)-[cytochrome c] = S-(2-sulfodisulfanyl)-L-cysteinyl-[SoxY protein] + 2 Fe(II)-[cytochrome c] + 2 H(+)</text>
        <dbReference type="Rhea" id="RHEA:51224"/>
        <dbReference type="Rhea" id="RHEA-COMP:10350"/>
        <dbReference type="Rhea" id="RHEA-COMP:14399"/>
        <dbReference type="Rhea" id="RHEA-COMP:14689"/>
        <dbReference type="Rhea" id="RHEA-COMP:14690"/>
        <dbReference type="ChEBI" id="CHEBI:15378"/>
        <dbReference type="ChEBI" id="CHEBI:29033"/>
        <dbReference type="ChEBI" id="CHEBI:29034"/>
        <dbReference type="ChEBI" id="CHEBI:33542"/>
        <dbReference type="ChEBI" id="CHEBI:61963"/>
        <dbReference type="ChEBI" id="CHEBI:140664"/>
        <dbReference type="EC" id="2.8.5.2"/>
    </reaction>
</comment>
<keyword evidence="4 14" id="KW-0349">Heme</keyword>
<keyword evidence="7 18" id="KW-0732">Signal</keyword>
<accession>A0A1I1TN73</accession>
<keyword evidence="10 14" id="KW-0408">Iron</keyword>
<feature type="binding site" description="covalent" evidence="16">
    <location>
        <position position="93"/>
    </location>
    <ligand>
        <name>heme c</name>
        <dbReference type="ChEBI" id="CHEBI:61717"/>
        <label>1</label>
    </ligand>
</feature>
<feature type="binding site" description="covalent" evidence="16">
    <location>
        <position position="191"/>
    </location>
    <ligand>
        <name>heme c</name>
        <dbReference type="ChEBI" id="CHEBI:61717"/>
        <label>2</label>
    </ligand>
</feature>
<gene>
    <name evidence="20" type="ORF">SAMN05660831_01893</name>
</gene>
<evidence type="ECO:0000256" key="1">
    <source>
        <dbReference type="ARBA" id="ARBA00004418"/>
    </source>
</evidence>
<evidence type="ECO:0000256" key="18">
    <source>
        <dbReference type="SAM" id="SignalP"/>
    </source>
</evidence>
<dbReference type="InterPro" id="IPR036909">
    <property type="entry name" value="Cyt_c-like_dom_sf"/>
</dbReference>
<sequence>MRKIIVAAAAAGLLAGPFAAATASPQEDLKDFRAYFQQKFPDTPFADFKNGVYSVNESRRMEWQSMEQFPPYMAGVDKGEELYNQHADVYRQCFGEDAPGVKADFPHWDEENERVLTLELAINECREDAGLEPYGWKKGKLAAVSAYMGYESRGDTIDVEIPNAAAEAAYEDGKQFFYAKRGQLNLACANCHMDSAGQQIRADILSPALGHPTHFPVYRKKWEARGDGDLAGFGTMHRRYGGCNRNIRAKPFAAQSEEYRNLEYFQNYMSNGLEVNAPGIRQ</sequence>
<protein>
    <recommendedName>
        <fullName evidence="14">SoxAX cytochrome complex subunit A</fullName>
        <ecNumber evidence="14">2.8.5.2</ecNumber>
    </recommendedName>
    <alternativeName>
        <fullName evidence="14">Protein SoxA</fullName>
    </alternativeName>
    <alternativeName>
        <fullName evidence="14">Sulfur oxidizing protein A</fullName>
    </alternativeName>
    <alternativeName>
        <fullName evidence="14">Thiosulfate-oxidizing multienzyme system protein SoxA</fullName>
    </alternativeName>
</protein>